<dbReference type="InterPro" id="IPR026680">
    <property type="entry name" value="CCDC137"/>
</dbReference>
<accession>A0A9P6MDJ1</accession>
<dbReference type="PANTHER" id="PTHR21838:SF2">
    <property type="entry name" value="COILED-COIL DOMAIN-CONTAINING PROTEIN 137"/>
    <property type="match status" value="1"/>
</dbReference>
<feature type="region of interest" description="Disordered" evidence="1">
    <location>
        <begin position="1"/>
        <end position="54"/>
    </location>
</feature>
<evidence type="ECO:0000256" key="1">
    <source>
        <dbReference type="SAM" id="MobiDB-lite"/>
    </source>
</evidence>
<feature type="compositionally biased region" description="Acidic residues" evidence="1">
    <location>
        <begin position="146"/>
        <end position="155"/>
    </location>
</feature>
<dbReference type="PANTHER" id="PTHR21838">
    <property type="entry name" value="COILED-COIL DOMAIN-CONTAINING PROTEIN 137"/>
    <property type="match status" value="1"/>
</dbReference>
<feature type="compositionally biased region" description="Basic and acidic residues" evidence="1">
    <location>
        <begin position="30"/>
        <end position="54"/>
    </location>
</feature>
<comment type="caution">
    <text evidence="2">The sequence shown here is derived from an EMBL/GenBank/DDBJ whole genome shotgun (WGS) entry which is preliminary data.</text>
</comment>
<evidence type="ECO:0000313" key="2">
    <source>
        <dbReference type="EMBL" id="KAF9993585.1"/>
    </source>
</evidence>
<sequence length="232" mass="26195">MKELKQAGSSGGSKGNQKTNTGKSSGQISKDSKKTAADQLRIKPGEKMGEFSRRVDDYMRDNLIRTAKDNTSTGSKKKKHFEKLKAKEKAKKLKAQEEKAYEEYETIGDKVRLNDVAQAPPTLTAVPKKRKNDEFMTNKKWKNTPGEEDYDDLLADVDAKDKRRKLGKSGDDESTGPKRSRLKNLTPAGRRIIEEERKQAIENYRLMKARIVMKNQRHDAADDDADAAASDY</sequence>
<gene>
    <name evidence="2" type="ORF">BGZ65_010859</name>
</gene>
<feature type="region of interest" description="Disordered" evidence="1">
    <location>
        <begin position="66"/>
        <end position="97"/>
    </location>
</feature>
<feature type="compositionally biased region" description="Basic residues" evidence="1">
    <location>
        <begin position="75"/>
        <end position="93"/>
    </location>
</feature>
<dbReference type="AlphaFoldDB" id="A0A9P6MDJ1"/>
<feature type="region of interest" description="Disordered" evidence="1">
    <location>
        <begin position="126"/>
        <end position="194"/>
    </location>
</feature>
<keyword evidence="3" id="KW-1185">Reference proteome</keyword>
<evidence type="ECO:0000313" key="3">
    <source>
        <dbReference type="Proteomes" id="UP000749646"/>
    </source>
</evidence>
<dbReference type="OrthoDB" id="5876637at2759"/>
<dbReference type="GO" id="GO:0005634">
    <property type="term" value="C:nucleus"/>
    <property type="evidence" value="ECO:0007669"/>
    <property type="project" value="TreeGrafter"/>
</dbReference>
<proteinExistence type="predicted"/>
<dbReference type="EMBL" id="JAAAHW010001796">
    <property type="protein sequence ID" value="KAF9993585.1"/>
    <property type="molecule type" value="Genomic_DNA"/>
</dbReference>
<reference evidence="2" key="1">
    <citation type="journal article" date="2020" name="Fungal Divers.">
        <title>Resolving the Mortierellaceae phylogeny through synthesis of multi-gene phylogenetics and phylogenomics.</title>
        <authorList>
            <person name="Vandepol N."/>
            <person name="Liber J."/>
            <person name="Desiro A."/>
            <person name="Na H."/>
            <person name="Kennedy M."/>
            <person name="Barry K."/>
            <person name="Grigoriev I.V."/>
            <person name="Miller A.N."/>
            <person name="O'Donnell K."/>
            <person name="Stajich J.E."/>
            <person name="Bonito G."/>
        </authorList>
    </citation>
    <scope>NUCLEOTIDE SEQUENCE</scope>
    <source>
        <strain evidence="2">MES-2147</strain>
    </source>
</reference>
<organism evidence="2 3">
    <name type="scientific">Modicella reniformis</name>
    <dbReference type="NCBI Taxonomy" id="1440133"/>
    <lineage>
        <taxon>Eukaryota</taxon>
        <taxon>Fungi</taxon>
        <taxon>Fungi incertae sedis</taxon>
        <taxon>Mucoromycota</taxon>
        <taxon>Mortierellomycotina</taxon>
        <taxon>Mortierellomycetes</taxon>
        <taxon>Mortierellales</taxon>
        <taxon>Mortierellaceae</taxon>
        <taxon>Modicella</taxon>
    </lineage>
</organism>
<name>A0A9P6MDJ1_9FUNG</name>
<dbReference type="Proteomes" id="UP000749646">
    <property type="component" value="Unassembled WGS sequence"/>
</dbReference>
<feature type="compositionally biased region" description="Polar residues" evidence="1">
    <location>
        <begin position="15"/>
        <end position="29"/>
    </location>
</feature>
<protein>
    <submittedName>
        <fullName evidence="2">Uncharacterized protein</fullName>
    </submittedName>
</protein>